<dbReference type="InParanoid" id="G4MLH6"/>
<evidence type="ECO:0000313" key="1">
    <source>
        <dbReference type="EMBL" id="EHA58497.1"/>
    </source>
</evidence>
<dbReference type="RefSeq" id="XP_003711109.1">
    <property type="nucleotide sequence ID" value="XM_003711061.1"/>
</dbReference>
<dbReference type="EMBL" id="CM001231">
    <property type="protein sequence ID" value="EHA58497.1"/>
    <property type="molecule type" value="Genomic_DNA"/>
</dbReference>
<name>G4MLH6_PYRO7</name>
<accession>G4MLH6</accession>
<dbReference type="KEGG" id="mgr:MGG_15415"/>
<gene>
    <name evidence="1" type="ORF">MGG_15415</name>
</gene>
<dbReference type="OMA" id="WFLAPDF"/>
<reference key="2">
    <citation type="submission" date="2011-05" db="EMBL/GenBank/DDBJ databases">
        <title>The Genome Sequence of Magnaporthe oryzae 70-15.</title>
        <authorList>
            <consortium name="The Broad Institute Genome Sequencing Platform"/>
            <person name="Ma L.-J."/>
            <person name="Dead R."/>
            <person name="Young S.K."/>
            <person name="Zeng Q."/>
            <person name="Gargeya S."/>
            <person name="Fitzgerald M."/>
            <person name="Haas B."/>
            <person name="Abouelleil A."/>
            <person name="Alvarado L."/>
            <person name="Arachchi H.M."/>
            <person name="Berlin A."/>
            <person name="Brown A."/>
            <person name="Chapman S.B."/>
            <person name="Chen Z."/>
            <person name="Dunbar C."/>
            <person name="Freedman E."/>
            <person name="Gearin G."/>
            <person name="Gellesch M."/>
            <person name="Goldberg J."/>
            <person name="Griggs A."/>
            <person name="Gujja S."/>
            <person name="Heiman D."/>
            <person name="Howarth C."/>
            <person name="Larson L."/>
            <person name="Lui A."/>
            <person name="MacDonald P.J.P."/>
            <person name="Mehta T."/>
            <person name="Montmayeur A."/>
            <person name="Murphy C."/>
            <person name="Neiman D."/>
            <person name="Pearson M."/>
            <person name="Priest M."/>
            <person name="Roberts A."/>
            <person name="Saif S."/>
            <person name="Shea T."/>
            <person name="Shenoy N."/>
            <person name="Sisk P."/>
            <person name="Stolte C."/>
            <person name="Sykes S."/>
            <person name="Yandava C."/>
            <person name="Wortman J."/>
            <person name="Nusbaum C."/>
            <person name="Birren B."/>
        </authorList>
    </citation>
    <scope>NUCLEOTIDE SEQUENCE</scope>
    <source>
        <strain>70-15</strain>
    </source>
</reference>
<dbReference type="VEuPathDB" id="FungiDB:MGG_15415"/>
<keyword evidence="2" id="KW-1185">Reference proteome</keyword>
<reference evidence="1 2" key="1">
    <citation type="journal article" date="2005" name="Nature">
        <title>The genome sequence of the rice blast fungus Magnaporthe grisea.</title>
        <authorList>
            <person name="Dean R.A."/>
            <person name="Talbot N.J."/>
            <person name="Ebbole D.J."/>
            <person name="Farman M.L."/>
            <person name="Mitchell T.K."/>
            <person name="Orbach M.J."/>
            <person name="Thon M."/>
            <person name="Kulkarni R."/>
            <person name="Xu J.R."/>
            <person name="Pan H."/>
            <person name="Read N.D."/>
            <person name="Lee Y.H."/>
            <person name="Carbone I."/>
            <person name="Brown D."/>
            <person name="Oh Y.Y."/>
            <person name="Donofrio N."/>
            <person name="Jeong J.S."/>
            <person name="Soanes D.M."/>
            <person name="Djonovic S."/>
            <person name="Kolomiets E."/>
            <person name="Rehmeyer C."/>
            <person name="Li W."/>
            <person name="Harding M."/>
            <person name="Kim S."/>
            <person name="Lebrun M.H."/>
            <person name="Bohnert H."/>
            <person name="Coughlan S."/>
            <person name="Butler J."/>
            <person name="Calvo S."/>
            <person name="Ma L.J."/>
            <person name="Nicol R."/>
            <person name="Purcell S."/>
            <person name="Nusbaum C."/>
            <person name="Galagan J.E."/>
            <person name="Birren B.W."/>
        </authorList>
    </citation>
    <scope>NUCLEOTIDE SEQUENCE [LARGE SCALE GENOMIC DNA]</scope>
    <source>
        <strain evidence="2">70-15 / ATCC MYA-4617 / FGSC 8958</strain>
    </source>
</reference>
<dbReference type="Proteomes" id="UP000009058">
    <property type="component" value="Chromosome 1"/>
</dbReference>
<dbReference type="OrthoDB" id="4500473at2759"/>
<evidence type="ECO:0000313" key="2">
    <source>
        <dbReference type="Proteomes" id="UP000009058"/>
    </source>
</evidence>
<proteinExistence type="predicted"/>
<dbReference type="HOGENOM" id="CLU_057547_3_1_1"/>
<dbReference type="eggNOG" id="ENOG502SS2T">
    <property type="taxonomic scope" value="Eukaryota"/>
</dbReference>
<sequence>MTMAQKTWFFPPDFTFRPTGELALGTVIKHPSHPTLALASLRSSEQPKIDLPEIDILQERSHVHSQTSNRSANISFLAKFVDLASATTSVGLSRNKEWLLGSVDLEIQTFGKAISRDALKAITRLEPVKKHINSGIFGKKPVYIITGLRVAKSSFQVTDQTKSSATISLGASGPAPAWVLPLEIGGGISGACEQSRKDSYETGPLAGGVTPLSKSLINDVLIGSRQDAIGVASVMKRL</sequence>
<dbReference type="GeneID" id="12986911"/>
<protein>
    <submittedName>
        <fullName evidence="1">Uncharacterized protein</fullName>
    </submittedName>
</protein>
<dbReference type="AlphaFoldDB" id="G4MLH6"/>
<organism evidence="1 2">
    <name type="scientific">Pyricularia oryzae (strain 70-15 / ATCC MYA-4617 / FGSC 8958)</name>
    <name type="common">Rice blast fungus</name>
    <name type="synonym">Magnaporthe oryzae</name>
    <dbReference type="NCBI Taxonomy" id="242507"/>
    <lineage>
        <taxon>Eukaryota</taxon>
        <taxon>Fungi</taxon>
        <taxon>Dikarya</taxon>
        <taxon>Ascomycota</taxon>
        <taxon>Pezizomycotina</taxon>
        <taxon>Sordariomycetes</taxon>
        <taxon>Sordariomycetidae</taxon>
        <taxon>Magnaporthales</taxon>
        <taxon>Pyriculariaceae</taxon>
        <taxon>Pyricularia</taxon>
    </lineage>
</organism>